<dbReference type="InterPro" id="IPR001357">
    <property type="entry name" value="BRCT_dom"/>
</dbReference>
<keyword evidence="4" id="KW-0805">Transcription regulation</keyword>
<reference evidence="13 14" key="1">
    <citation type="submission" date="2019-04" db="EMBL/GenBank/DDBJ databases">
        <title>Friends and foes A comparative genomics study of 23 Aspergillus species from section Flavi.</title>
        <authorList>
            <consortium name="DOE Joint Genome Institute"/>
            <person name="Kjaerbolling I."/>
            <person name="Vesth T."/>
            <person name="Frisvad J.C."/>
            <person name="Nybo J.L."/>
            <person name="Theobald S."/>
            <person name="Kildgaard S."/>
            <person name="Isbrandt T."/>
            <person name="Kuo A."/>
            <person name="Sato A."/>
            <person name="Lyhne E.K."/>
            <person name="Kogle M.E."/>
            <person name="Wiebenga A."/>
            <person name="Kun R.S."/>
            <person name="Lubbers R.J."/>
            <person name="Makela M.R."/>
            <person name="Barry K."/>
            <person name="Chovatia M."/>
            <person name="Clum A."/>
            <person name="Daum C."/>
            <person name="Haridas S."/>
            <person name="He G."/>
            <person name="LaButti K."/>
            <person name="Lipzen A."/>
            <person name="Mondo S."/>
            <person name="Riley R."/>
            <person name="Salamov A."/>
            <person name="Simmons B.A."/>
            <person name="Magnuson J.K."/>
            <person name="Henrissat B."/>
            <person name="Mortensen U.H."/>
            <person name="Larsen T.O."/>
            <person name="Devries R.P."/>
            <person name="Grigoriev I.V."/>
            <person name="Machida M."/>
            <person name="Baker S.E."/>
            <person name="Andersen M.R."/>
        </authorList>
    </citation>
    <scope>NUCLEOTIDE SEQUENCE [LARGE SCALE GENOMIC DNA]</scope>
    <source>
        <strain evidence="13 14">IBT 18842</strain>
    </source>
</reference>
<comment type="similarity">
    <text evidence="1 8">Belongs to the RAP1 family.</text>
</comment>
<keyword evidence="6" id="KW-0804">Transcription</keyword>
<evidence type="ECO:0000256" key="7">
    <source>
        <dbReference type="ARBA" id="ARBA00023242"/>
    </source>
</evidence>
<dbReference type="Pfam" id="PF16589">
    <property type="entry name" value="BRCT_2"/>
    <property type="match status" value="1"/>
</dbReference>
<sequence length="438" mass="49709">MVAEDRTSGEGDQTKPSSLFEGKQFWLSQNVPQRTRFRDIIRQHGGTIRLYEKDADIKLVDHARKNLPSDTYSYRYVEQSVRNGKLEDLEKHRAGPSSARPVGATNIPTRSHRFPYTLNDDQILWDWMEPYELNLNAPVSGNKIYQELAAEHPQHTYQSWRERYLKKLRGRPRPGGERESKLPPLTGENTREELPAQKAENFTEPHKEHQKIESSYYGLEDRKRKRTPAVDDIDHDDHSVDVSQKRRAAYRTPPHPKRVIHDTPDCHNSPGDVVPADSEINVAGDPDMNKQGANESQVSPPQTTNPEDLVDPLFLELPFLPQSPDSGHEGPPAQDIDAWIDDRLRLGKAANVEQVVEALHCTSMDPDLADKVLEFLIEGKSIPDDMPGVWTAEDDGCIESEETRPIQQLLEKHGWASFDARWEYLGLAKAAGLNSTDN</sequence>
<dbReference type="Pfam" id="PF08914">
    <property type="entry name" value="Myb_Rap1"/>
    <property type="match status" value="1"/>
</dbReference>
<evidence type="ECO:0000313" key="13">
    <source>
        <dbReference type="EMBL" id="KAE8151207.1"/>
    </source>
</evidence>
<feature type="compositionally biased region" description="Basic residues" evidence="9">
    <location>
        <begin position="245"/>
        <end position="258"/>
    </location>
</feature>
<dbReference type="InterPro" id="IPR036420">
    <property type="entry name" value="BRCT_dom_sf"/>
</dbReference>
<feature type="compositionally biased region" description="Polar residues" evidence="9">
    <location>
        <begin position="291"/>
        <end position="306"/>
    </location>
</feature>
<protein>
    <recommendedName>
        <fullName evidence="8">DNA-binding protein RAP1</fullName>
    </recommendedName>
</protein>
<dbReference type="Pfam" id="PF11626">
    <property type="entry name" value="Rap1_C"/>
    <property type="match status" value="1"/>
</dbReference>
<keyword evidence="5" id="KW-0010">Activator</keyword>
<dbReference type="InterPro" id="IPR021661">
    <property type="entry name" value="Rap1_C"/>
</dbReference>
<feature type="domain" description="TRF2-interacting telomeric protein/Rap1 C-terminal" evidence="11">
    <location>
        <begin position="353"/>
        <end position="425"/>
    </location>
</feature>
<keyword evidence="3 8" id="KW-0779">Telomere</keyword>
<dbReference type="CDD" id="cd11653">
    <property type="entry name" value="rap1_RCT"/>
    <property type="match status" value="1"/>
</dbReference>
<evidence type="ECO:0000256" key="2">
    <source>
        <dbReference type="ARBA" id="ARBA00022454"/>
    </source>
</evidence>
<dbReference type="InterPro" id="IPR009057">
    <property type="entry name" value="Homeodomain-like_sf"/>
</dbReference>
<dbReference type="Gene3D" id="1.10.10.2170">
    <property type="match status" value="1"/>
</dbReference>
<comment type="subcellular location">
    <subcellularLocation>
        <location evidence="8">Nucleus</location>
    </subcellularLocation>
    <subcellularLocation>
        <location evidence="8">Chromosome</location>
        <location evidence="8">Telomere</location>
    </subcellularLocation>
</comment>
<dbReference type="PANTHER" id="PTHR16466">
    <property type="entry name" value="TELOMERE REPEAT-BINDING FACTOR 2-INTERACTING PROTEIN 1"/>
    <property type="match status" value="1"/>
</dbReference>
<feature type="compositionally biased region" description="Basic and acidic residues" evidence="9">
    <location>
        <begin position="189"/>
        <end position="212"/>
    </location>
</feature>
<evidence type="ECO:0000259" key="12">
    <source>
        <dbReference type="Pfam" id="PF16589"/>
    </source>
</evidence>
<feature type="compositionally biased region" description="Basic and acidic residues" evidence="9">
    <location>
        <begin position="235"/>
        <end position="244"/>
    </location>
</feature>
<dbReference type="SUPFAM" id="SSF52113">
    <property type="entry name" value="BRCT domain"/>
    <property type="match status" value="1"/>
</dbReference>
<keyword evidence="7 8" id="KW-0539">Nucleus</keyword>
<dbReference type="Proteomes" id="UP000325780">
    <property type="component" value="Unassembled WGS sequence"/>
</dbReference>
<dbReference type="InterPro" id="IPR015010">
    <property type="entry name" value="TERF2IP_Myb"/>
</dbReference>
<name>A0A5N6TY09_ASPAV</name>
<evidence type="ECO:0000256" key="3">
    <source>
        <dbReference type="ARBA" id="ARBA00022895"/>
    </source>
</evidence>
<keyword evidence="14" id="KW-1185">Reference proteome</keyword>
<dbReference type="Gene3D" id="1.10.10.60">
    <property type="entry name" value="Homeodomain-like"/>
    <property type="match status" value="1"/>
</dbReference>
<evidence type="ECO:0000256" key="5">
    <source>
        <dbReference type="ARBA" id="ARBA00023159"/>
    </source>
</evidence>
<dbReference type="AlphaFoldDB" id="A0A5N6TY09"/>
<evidence type="ECO:0000256" key="8">
    <source>
        <dbReference type="RuleBase" id="RU367107"/>
    </source>
</evidence>
<dbReference type="PANTHER" id="PTHR16466:SF6">
    <property type="entry name" value="TELOMERIC REPEAT-BINDING FACTOR 2-INTERACTING PROTEIN 1"/>
    <property type="match status" value="1"/>
</dbReference>
<proteinExistence type="inferred from homology"/>
<evidence type="ECO:0000313" key="14">
    <source>
        <dbReference type="Proteomes" id="UP000325780"/>
    </source>
</evidence>
<dbReference type="OrthoDB" id="435460at2759"/>
<keyword evidence="2 8" id="KW-0158">Chromosome</keyword>
<feature type="domain" description="BRCT" evidence="12">
    <location>
        <begin position="19"/>
        <end position="92"/>
    </location>
</feature>
<dbReference type="InterPro" id="IPR039595">
    <property type="entry name" value="TE2IP/Rap1"/>
</dbReference>
<comment type="subunit">
    <text evidence="8">Homodimer.</text>
</comment>
<organism evidence="13 14">
    <name type="scientific">Aspergillus avenaceus</name>
    <dbReference type="NCBI Taxonomy" id="36643"/>
    <lineage>
        <taxon>Eukaryota</taxon>
        <taxon>Fungi</taxon>
        <taxon>Dikarya</taxon>
        <taxon>Ascomycota</taxon>
        <taxon>Pezizomycotina</taxon>
        <taxon>Eurotiomycetes</taxon>
        <taxon>Eurotiomycetidae</taxon>
        <taxon>Eurotiales</taxon>
        <taxon>Aspergillaceae</taxon>
        <taxon>Aspergillus</taxon>
        <taxon>Aspergillus subgen. Circumdati</taxon>
    </lineage>
</organism>
<dbReference type="GO" id="GO:0070187">
    <property type="term" value="C:shelterin complex"/>
    <property type="evidence" value="ECO:0007669"/>
    <property type="project" value="TreeGrafter"/>
</dbReference>
<dbReference type="CDD" id="cd11655">
    <property type="entry name" value="rap1_myb-like"/>
    <property type="match status" value="1"/>
</dbReference>
<dbReference type="GO" id="GO:0031848">
    <property type="term" value="P:protection from non-homologous end joining at telomere"/>
    <property type="evidence" value="ECO:0007669"/>
    <property type="project" value="TreeGrafter"/>
</dbReference>
<feature type="region of interest" description="Disordered" evidence="9">
    <location>
        <begin position="1"/>
        <end position="21"/>
    </location>
</feature>
<evidence type="ECO:0000259" key="10">
    <source>
        <dbReference type="Pfam" id="PF08914"/>
    </source>
</evidence>
<dbReference type="InterPro" id="IPR038104">
    <property type="entry name" value="Rap1_C_sf"/>
</dbReference>
<dbReference type="GO" id="GO:0042162">
    <property type="term" value="F:telomeric DNA binding"/>
    <property type="evidence" value="ECO:0007669"/>
    <property type="project" value="TreeGrafter"/>
</dbReference>
<gene>
    <name evidence="13" type="ORF">BDV25DRAFT_139102</name>
</gene>
<dbReference type="GO" id="GO:0010833">
    <property type="term" value="P:telomere maintenance via telomere lengthening"/>
    <property type="evidence" value="ECO:0007669"/>
    <property type="project" value="UniProtKB-UniRule"/>
</dbReference>
<evidence type="ECO:0000256" key="4">
    <source>
        <dbReference type="ARBA" id="ARBA00023015"/>
    </source>
</evidence>
<evidence type="ECO:0000256" key="6">
    <source>
        <dbReference type="ARBA" id="ARBA00023163"/>
    </source>
</evidence>
<feature type="region of interest" description="Disordered" evidence="9">
    <location>
        <begin position="168"/>
        <end position="307"/>
    </location>
</feature>
<evidence type="ECO:0000256" key="9">
    <source>
        <dbReference type="SAM" id="MobiDB-lite"/>
    </source>
</evidence>
<dbReference type="EMBL" id="ML742076">
    <property type="protein sequence ID" value="KAE8151207.1"/>
    <property type="molecule type" value="Genomic_DNA"/>
</dbReference>
<evidence type="ECO:0000256" key="1">
    <source>
        <dbReference type="ARBA" id="ARBA00010467"/>
    </source>
</evidence>
<feature type="compositionally biased region" description="Basic and acidic residues" evidence="9">
    <location>
        <begin position="1"/>
        <end position="13"/>
    </location>
</feature>
<feature type="domain" description="TERF2-interacting telomeric protein 1 Myb" evidence="10">
    <location>
        <begin position="116"/>
        <end position="175"/>
    </location>
</feature>
<evidence type="ECO:0000259" key="11">
    <source>
        <dbReference type="Pfam" id="PF11626"/>
    </source>
</evidence>
<accession>A0A5N6TY09</accession>
<comment type="function">
    <text evidence="8">Involved in the regulation of telomere length, clustering and has a specific role in telomere position effect (TPE).</text>
</comment>
<dbReference type="SUPFAM" id="SSF46689">
    <property type="entry name" value="Homeodomain-like"/>
    <property type="match status" value="1"/>
</dbReference>